<dbReference type="Proteomes" id="UP000322234">
    <property type="component" value="Unassembled WGS sequence"/>
</dbReference>
<sequence length="142" mass="15373">MPTDQPVINRANNPAKYPYHPTNQRSTVPITSKVTMPTDQPVINRANSLSSWTAQEVTVAEEATARETAGVKAKSQEHIHAEGNPEEGKRNPTAPAPHQPGPRPGDTARIEECPPARIEAWGHVQHRGAPTSQDRGLGTRPA</sequence>
<comment type="caution">
    <text evidence="2">The sequence shown here is derived from an EMBL/GenBank/DDBJ whole genome shotgun (WGS) entry which is preliminary data.</text>
</comment>
<name>A0A6B0S3S8_9CETA</name>
<reference evidence="2" key="1">
    <citation type="submission" date="2019-10" db="EMBL/GenBank/DDBJ databases">
        <title>The sequence and de novo assembly of the wild yak genome.</title>
        <authorList>
            <person name="Liu Y."/>
        </authorList>
    </citation>
    <scope>NUCLEOTIDE SEQUENCE [LARGE SCALE GENOMIC DNA]</scope>
    <source>
        <strain evidence="2">WY2019</strain>
    </source>
</reference>
<evidence type="ECO:0000313" key="3">
    <source>
        <dbReference type="Proteomes" id="UP000322234"/>
    </source>
</evidence>
<feature type="region of interest" description="Disordered" evidence="1">
    <location>
        <begin position="1"/>
        <end position="30"/>
    </location>
</feature>
<dbReference type="AlphaFoldDB" id="A0A6B0S3S8"/>
<dbReference type="EMBL" id="VBQZ03000177">
    <property type="protein sequence ID" value="MXQ96960.1"/>
    <property type="molecule type" value="Genomic_DNA"/>
</dbReference>
<evidence type="ECO:0000256" key="1">
    <source>
        <dbReference type="SAM" id="MobiDB-lite"/>
    </source>
</evidence>
<keyword evidence="3" id="KW-1185">Reference proteome</keyword>
<organism evidence="2 3">
    <name type="scientific">Bos mutus</name>
    <name type="common">wild yak</name>
    <dbReference type="NCBI Taxonomy" id="72004"/>
    <lineage>
        <taxon>Eukaryota</taxon>
        <taxon>Metazoa</taxon>
        <taxon>Chordata</taxon>
        <taxon>Craniata</taxon>
        <taxon>Vertebrata</taxon>
        <taxon>Euteleostomi</taxon>
        <taxon>Mammalia</taxon>
        <taxon>Eutheria</taxon>
        <taxon>Laurasiatheria</taxon>
        <taxon>Artiodactyla</taxon>
        <taxon>Ruminantia</taxon>
        <taxon>Pecora</taxon>
        <taxon>Bovidae</taxon>
        <taxon>Bovinae</taxon>
        <taxon>Bos</taxon>
    </lineage>
</organism>
<feature type="compositionally biased region" description="Pro residues" evidence="1">
    <location>
        <begin position="94"/>
        <end position="103"/>
    </location>
</feature>
<evidence type="ECO:0000313" key="2">
    <source>
        <dbReference type="EMBL" id="MXQ96960.1"/>
    </source>
</evidence>
<feature type="compositionally biased region" description="Basic and acidic residues" evidence="1">
    <location>
        <begin position="74"/>
        <end position="90"/>
    </location>
</feature>
<feature type="compositionally biased region" description="Polar residues" evidence="1">
    <location>
        <begin position="21"/>
        <end position="30"/>
    </location>
</feature>
<protein>
    <submittedName>
        <fullName evidence="2">Uncharacterized protein</fullName>
    </submittedName>
</protein>
<proteinExistence type="predicted"/>
<accession>A0A6B0S3S8</accession>
<feature type="region of interest" description="Disordered" evidence="1">
    <location>
        <begin position="63"/>
        <end position="142"/>
    </location>
</feature>
<gene>
    <name evidence="2" type="ORF">E5288_WYG017893</name>
</gene>